<comment type="caution">
    <text evidence="7">The sequence shown here is derived from an EMBL/GenBank/DDBJ whole genome shotgun (WGS) entry which is preliminary data.</text>
</comment>
<name>A0A850R1F1_9LACO</name>
<protein>
    <submittedName>
        <fullName evidence="7">YihY/virulence factor BrkB family protein</fullName>
    </submittedName>
</protein>
<evidence type="ECO:0000256" key="2">
    <source>
        <dbReference type="ARBA" id="ARBA00022475"/>
    </source>
</evidence>
<dbReference type="EMBL" id="JABZEC010000005">
    <property type="protein sequence ID" value="NVY96753.1"/>
    <property type="molecule type" value="Genomic_DNA"/>
</dbReference>
<evidence type="ECO:0000256" key="1">
    <source>
        <dbReference type="ARBA" id="ARBA00004651"/>
    </source>
</evidence>
<keyword evidence="8" id="KW-1185">Reference proteome</keyword>
<feature type="transmembrane region" description="Helical" evidence="6">
    <location>
        <begin position="233"/>
        <end position="258"/>
    </location>
</feature>
<evidence type="ECO:0000256" key="3">
    <source>
        <dbReference type="ARBA" id="ARBA00022692"/>
    </source>
</evidence>
<reference evidence="7 8" key="1">
    <citation type="submission" date="2020-06" db="EMBL/GenBank/DDBJ databases">
        <authorList>
            <person name="Kang J."/>
        </authorList>
    </citation>
    <scope>NUCLEOTIDE SEQUENCE [LARGE SCALE GENOMIC DNA]</scope>
    <source>
        <strain evidence="7 8">DCY120</strain>
    </source>
</reference>
<dbReference type="NCBIfam" id="TIGR00765">
    <property type="entry name" value="yihY_not_rbn"/>
    <property type="match status" value="1"/>
</dbReference>
<dbReference type="PANTHER" id="PTHR30213">
    <property type="entry name" value="INNER MEMBRANE PROTEIN YHJD"/>
    <property type="match status" value="1"/>
</dbReference>
<keyword evidence="4 6" id="KW-1133">Transmembrane helix</keyword>
<sequence>MAKTTSTSLPPAVPLFLSSLPWSQKVWLLIQSVIKKINSGNITLASKAIVYYSLLSFFPLLSLVGSLIPWFHIDVQTVLAYLQTMIPDPFQKWINPLVVKILTKTSGGVLSFGIFGVLWSSSGVVNILQRSVNSVYGFDNQKLYTQQSWLNFILMRVFSIFITAISIVILLFGMVSLILGQQILNWLKPVASWAPAIINQFVRWRWPVTLLGLMALLTTAYLLLPNSRKKWRYIWPGAVFATAGFIVLVQGFTLYLHYFGNRWNSYGTLGLFFVLIIWLNLAGLIFLVGSAINAAVTEAWTGQIKQDSRWIRRRRSKERLL</sequence>
<feature type="transmembrane region" description="Helical" evidence="6">
    <location>
        <begin position="149"/>
        <end position="179"/>
    </location>
</feature>
<evidence type="ECO:0000256" key="5">
    <source>
        <dbReference type="ARBA" id="ARBA00023136"/>
    </source>
</evidence>
<comment type="subcellular location">
    <subcellularLocation>
        <location evidence="1">Cell membrane</location>
        <topology evidence="1">Multi-pass membrane protein</topology>
    </subcellularLocation>
</comment>
<evidence type="ECO:0000313" key="8">
    <source>
        <dbReference type="Proteomes" id="UP000563523"/>
    </source>
</evidence>
<accession>A0A850R1F1</accession>
<feature type="transmembrane region" description="Helical" evidence="6">
    <location>
        <begin position="50"/>
        <end position="73"/>
    </location>
</feature>
<keyword evidence="3 6" id="KW-0812">Transmembrane</keyword>
<keyword evidence="2" id="KW-1003">Cell membrane</keyword>
<feature type="transmembrane region" description="Helical" evidence="6">
    <location>
        <begin position="109"/>
        <end position="128"/>
    </location>
</feature>
<dbReference type="AlphaFoldDB" id="A0A850R1F1"/>
<evidence type="ECO:0000256" key="6">
    <source>
        <dbReference type="SAM" id="Phobius"/>
    </source>
</evidence>
<dbReference type="PANTHER" id="PTHR30213:SF0">
    <property type="entry name" value="UPF0761 MEMBRANE PROTEIN YIHY"/>
    <property type="match status" value="1"/>
</dbReference>
<dbReference type="Proteomes" id="UP000563523">
    <property type="component" value="Unassembled WGS sequence"/>
</dbReference>
<dbReference type="PIRSF" id="PIRSF035875">
    <property type="entry name" value="RNase_BN"/>
    <property type="match status" value="1"/>
</dbReference>
<organism evidence="7 8">
    <name type="scientific">Bombilactobacillus apium</name>
    <dbReference type="NCBI Taxonomy" id="2675299"/>
    <lineage>
        <taxon>Bacteria</taxon>
        <taxon>Bacillati</taxon>
        <taxon>Bacillota</taxon>
        <taxon>Bacilli</taxon>
        <taxon>Lactobacillales</taxon>
        <taxon>Lactobacillaceae</taxon>
        <taxon>Bombilactobacillus</taxon>
    </lineage>
</organism>
<dbReference type="RefSeq" id="WP_176942916.1">
    <property type="nucleotide sequence ID" value="NZ_JABZEC010000005.1"/>
</dbReference>
<keyword evidence="5 6" id="KW-0472">Membrane</keyword>
<evidence type="ECO:0000256" key="4">
    <source>
        <dbReference type="ARBA" id="ARBA00022989"/>
    </source>
</evidence>
<dbReference type="InterPro" id="IPR017039">
    <property type="entry name" value="Virul_fac_BrkB"/>
</dbReference>
<feature type="transmembrane region" description="Helical" evidence="6">
    <location>
        <begin position="270"/>
        <end position="296"/>
    </location>
</feature>
<feature type="transmembrane region" description="Helical" evidence="6">
    <location>
        <begin position="204"/>
        <end position="224"/>
    </location>
</feature>
<evidence type="ECO:0000313" key="7">
    <source>
        <dbReference type="EMBL" id="NVY96753.1"/>
    </source>
</evidence>
<dbReference type="GO" id="GO:0005886">
    <property type="term" value="C:plasma membrane"/>
    <property type="evidence" value="ECO:0007669"/>
    <property type="project" value="UniProtKB-SubCell"/>
</dbReference>
<gene>
    <name evidence="7" type="ORF">HU830_06240</name>
</gene>
<dbReference type="Pfam" id="PF03631">
    <property type="entry name" value="Virul_fac_BrkB"/>
    <property type="match status" value="1"/>
</dbReference>
<proteinExistence type="predicted"/>